<protein>
    <submittedName>
        <fullName evidence="2">Uncharacterized protein</fullName>
    </submittedName>
</protein>
<gene>
    <name evidence="2" type="ORF">GCK32_010124</name>
</gene>
<evidence type="ECO:0000256" key="1">
    <source>
        <dbReference type="SAM" id="MobiDB-lite"/>
    </source>
</evidence>
<dbReference type="Proteomes" id="UP001331761">
    <property type="component" value="Unassembled WGS sequence"/>
</dbReference>
<dbReference type="AlphaFoldDB" id="A0AAN8G236"/>
<evidence type="ECO:0000313" key="2">
    <source>
        <dbReference type="EMBL" id="KAK5986799.1"/>
    </source>
</evidence>
<sequence length="217" mass="24596">MTLVGHSTFGSGLPDSPKLASHTPTIREGKRACDMDDDDAPRAKRRFEKINAKLEKFSISGDDECDRRPDMDTSESGGDDDDDDDAWLDSDEFIDEGTSQTIVEEPEEEPNEFLLNECLQRYIDHMKETNGNELVVWRPLPRVQDPFDDPTMKGRIQEVDHADNTCEGSTSEFIEEGGDSESEADDMVAHFDSPQPYKSQIEELPEQYDDCMEMECD</sequence>
<evidence type="ECO:0000313" key="3">
    <source>
        <dbReference type="Proteomes" id="UP001331761"/>
    </source>
</evidence>
<feature type="region of interest" description="Disordered" evidence="1">
    <location>
        <begin position="58"/>
        <end position="110"/>
    </location>
</feature>
<reference evidence="2 3" key="1">
    <citation type="submission" date="2019-10" db="EMBL/GenBank/DDBJ databases">
        <title>Assembly and Annotation for the nematode Trichostrongylus colubriformis.</title>
        <authorList>
            <person name="Martin J."/>
        </authorList>
    </citation>
    <scope>NUCLEOTIDE SEQUENCE [LARGE SCALE GENOMIC DNA]</scope>
    <source>
        <strain evidence="2">G859</strain>
        <tissue evidence="2">Whole worm</tissue>
    </source>
</reference>
<keyword evidence="3" id="KW-1185">Reference proteome</keyword>
<name>A0AAN8G236_TRICO</name>
<comment type="caution">
    <text evidence="2">The sequence shown here is derived from an EMBL/GenBank/DDBJ whole genome shotgun (WGS) entry which is preliminary data.</text>
</comment>
<feature type="region of interest" description="Disordered" evidence="1">
    <location>
        <begin position="1"/>
        <end position="40"/>
    </location>
</feature>
<accession>A0AAN8G236</accession>
<feature type="compositionally biased region" description="Acidic residues" evidence="1">
    <location>
        <begin position="77"/>
        <end position="95"/>
    </location>
</feature>
<dbReference type="EMBL" id="WIXE01000202">
    <property type="protein sequence ID" value="KAK5986799.1"/>
    <property type="molecule type" value="Genomic_DNA"/>
</dbReference>
<organism evidence="2 3">
    <name type="scientific">Trichostrongylus colubriformis</name>
    <name type="common">Black scour worm</name>
    <dbReference type="NCBI Taxonomy" id="6319"/>
    <lineage>
        <taxon>Eukaryota</taxon>
        <taxon>Metazoa</taxon>
        <taxon>Ecdysozoa</taxon>
        <taxon>Nematoda</taxon>
        <taxon>Chromadorea</taxon>
        <taxon>Rhabditida</taxon>
        <taxon>Rhabditina</taxon>
        <taxon>Rhabditomorpha</taxon>
        <taxon>Strongyloidea</taxon>
        <taxon>Trichostrongylidae</taxon>
        <taxon>Trichostrongylus</taxon>
    </lineage>
</organism>
<feature type="compositionally biased region" description="Basic and acidic residues" evidence="1">
    <location>
        <begin position="25"/>
        <end position="34"/>
    </location>
</feature>
<proteinExistence type="predicted"/>